<dbReference type="EMBL" id="VLKT01000001">
    <property type="protein sequence ID" value="TWI43284.1"/>
    <property type="molecule type" value="Genomic_DNA"/>
</dbReference>
<dbReference type="InterPro" id="IPR050303">
    <property type="entry name" value="GatZ_KbaZ_carbometab"/>
</dbReference>
<dbReference type="Proteomes" id="UP000317122">
    <property type="component" value="Unassembled WGS sequence"/>
</dbReference>
<proteinExistence type="predicted"/>
<reference evidence="2 3" key="1">
    <citation type="journal article" date="2015" name="Stand. Genomic Sci.">
        <title>Genomic Encyclopedia of Bacterial and Archaeal Type Strains, Phase III: the genomes of soil and plant-associated and newly described type strains.</title>
        <authorList>
            <person name="Whitman W.B."/>
            <person name="Woyke T."/>
            <person name="Klenk H.P."/>
            <person name="Zhou Y."/>
            <person name="Lilburn T.G."/>
            <person name="Beck B.J."/>
            <person name="De Vos P."/>
            <person name="Vandamme P."/>
            <person name="Eisen J.A."/>
            <person name="Garrity G."/>
            <person name="Hugenholtz P."/>
            <person name="Kyrpides N.C."/>
        </authorList>
    </citation>
    <scope>NUCLEOTIDE SEQUENCE [LARGE SCALE GENOMIC DNA]</scope>
    <source>
        <strain evidence="2 3">CGMCC 1.2546</strain>
    </source>
</reference>
<evidence type="ECO:0000313" key="3">
    <source>
        <dbReference type="Proteomes" id="UP000317122"/>
    </source>
</evidence>
<dbReference type="GO" id="GO:0005975">
    <property type="term" value="P:carbohydrate metabolic process"/>
    <property type="evidence" value="ECO:0007669"/>
    <property type="project" value="InterPro"/>
</dbReference>
<dbReference type="AlphaFoldDB" id="A0A562PFR5"/>
<dbReference type="PANTHER" id="PTHR32502">
    <property type="entry name" value="N-ACETYLGALACTOSAMINE PERMEASE II COMPONENT-RELATED"/>
    <property type="match status" value="1"/>
</dbReference>
<dbReference type="NCBIfam" id="TIGR02810">
    <property type="entry name" value="agaZ_gatZ"/>
    <property type="match status" value="1"/>
</dbReference>
<dbReference type="GO" id="GO:0009401">
    <property type="term" value="P:phosphoenolpyruvate-dependent sugar phosphotransferase system"/>
    <property type="evidence" value="ECO:0007669"/>
    <property type="project" value="TreeGrafter"/>
</dbReference>
<comment type="pathway">
    <text evidence="1">Carbohydrate metabolism.</text>
</comment>
<accession>A0A562PFR5</accession>
<dbReference type="RefSeq" id="WP_145711517.1">
    <property type="nucleotide sequence ID" value="NZ_BSPF01000102.1"/>
</dbReference>
<evidence type="ECO:0000256" key="1">
    <source>
        <dbReference type="ARBA" id="ARBA00005007"/>
    </source>
</evidence>
<dbReference type="Gene3D" id="1.10.400.20">
    <property type="entry name" value="putative tagatose 6-phosphate kinase domain like"/>
    <property type="match status" value="1"/>
</dbReference>
<dbReference type="SUPFAM" id="SSF51569">
    <property type="entry name" value="Aldolase"/>
    <property type="match status" value="1"/>
</dbReference>
<dbReference type="PIRSF" id="PIRSF009264">
    <property type="entry name" value="TagBP_ald_AgaZ"/>
    <property type="match status" value="1"/>
</dbReference>
<sequence>MSAATRRLANIAARRAAGERSGITSVCSAHPLVIEAALRHGVARNADVLIEATCNQVNHEGGYTGMTPADFRGFVEARAQKVGFPVDRLILGGDHLGPNPWKHMAAAAAMKNAAAMIDAYASAGFTKMHLDTSMACADDPPVLANETIAARAAELAAIAEAAVERAGGEKPVYVIGTEVPVPGGALEALDHLHVTAPDDAQHTVEIHARAFSRVGIEAAFARVVGVVVQPGVEFGNTEVVSYAPDKATGLVAVLDRMPEVVFEAHSTDYQTAEALNALVRDGFAILKVGPWLTFALREALYGLSHIADVLAPDPSRESLPVAMERIMLASPDNWQKYYPGRPDEQRVQRHFSFSDRIRYYWPTPEAQHATRNLLKVLGDKDLPRPLISQHLGQFDAEIAAGRVKPLAHDLLIGSITRVLDIYADATGQ</sequence>
<dbReference type="InterPro" id="IPR012062">
    <property type="entry name" value="GatZ/KbaZ-like"/>
</dbReference>
<protein>
    <submittedName>
        <fullName evidence="2">D-tagatose-1,6-bisphosphate aldolase subunit GatZ/KbaZ</fullName>
    </submittedName>
</protein>
<dbReference type="GO" id="GO:0005886">
    <property type="term" value="C:plasma membrane"/>
    <property type="evidence" value="ECO:0007669"/>
    <property type="project" value="TreeGrafter"/>
</dbReference>
<dbReference type="OrthoDB" id="1672942at2"/>
<dbReference type="PANTHER" id="PTHR32502:SF2">
    <property type="entry name" value="D-TAGATOSE-1,6-BISPHOSPHATE ALDOLASE SUBUNIT KBAZ"/>
    <property type="match status" value="1"/>
</dbReference>
<dbReference type="Pfam" id="PF08013">
    <property type="entry name" value="GatZ_KbaZ-like"/>
    <property type="match status" value="1"/>
</dbReference>
<evidence type="ECO:0000313" key="2">
    <source>
        <dbReference type="EMBL" id="TWI43284.1"/>
    </source>
</evidence>
<organism evidence="2 3">
    <name type="scientific">Mesorhizobium tianshanense</name>
    <dbReference type="NCBI Taxonomy" id="39844"/>
    <lineage>
        <taxon>Bacteria</taxon>
        <taxon>Pseudomonadati</taxon>
        <taxon>Pseudomonadota</taxon>
        <taxon>Alphaproteobacteria</taxon>
        <taxon>Hyphomicrobiales</taxon>
        <taxon>Phyllobacteriaceae</taxon>
        <taxon>Mesorhizobium</taxon>
    </lineage>
</organism>
<gene>
    <name evidence="2" type="ORF">IQ26_00246</name>
</gene>
<name>A0A562PFR5_9HYPH</name>
<dbReference type="Gene3D" id="3.20.20.70">
    <property type="entry name" value="Aldolase class I"/>
    <property type="match status" value="1"/>
</dbReference>
<comment type="caution">
    <text evidence="2">The sequence shown here is derived from an EMBL/GenBank/DDBJ whole genome shotgun (WGS) entry which is preliminary data.</text>
</comment>
<dbReference type="InterPro" id="IPR013785">
    <property type="entry name" value="Aldolase_TIM"/>
</dbReference>
<keyword evidence="3" id="KW-1185">Reference proteome</keyword>